<evidence type="ECO:0000313" key="3">
    <source>
        <dbReference type="EMBL" id="ONI13620.1"/>
    </source>
</evidence>
<dbReference type="PANTHER" id="PTHR45125">
    <property type="entry name" value="F21J9.4-RELATED"/>
    <property type="match status" value="1"/>
</dbReference>
<dbReference type="Gramene" id="ONI13620">
    <property type="protein sequence ID" value="ONI13620"/>
    <property type="gene ID" value="PRUPE_4G233800"/>
</dbReference>
<dbReference type="STRING" id="3760.M5WNX1"/>
<accession>M5WNX1</accession>
<dbReference type="InterPro" id="IPR029466">
    <property type="entry name" value="NAM-associated_C"/>
</dbReference>
<protein>
    <recommendedName>
        <fullName evidence="2">No apical meristem-associated C-terminal domain-containing protein</fullName>
    </recommendedName>
</protein>
<dbReference type="AlphaFoldDB" id="M5WNX1"/>
<evidence type="ECO:0000313" key="4">
    <source>
        <dbReference type="Proteomes" id="UP000006882"/>
    </source>
</evidence>
<proteinExistence type="predicted"/>
<sequence>MAPKPQRGVNWKPQEDEALCKGWVFVFEDGSIDTNQSNDSFWLRMYQKFLENDPGMSGAGVRSPQAIVSLFKIINQQCSLWKACITKANARHMSGSNLEDVDMNAKILFLNDNKPPNMPFKLYHAWQILKDCPKWNDLCESPTQTFKDSSHSGNTVNLEEDEDDVVMPTPRPLGRDKQKDEKKKGKGVESYLN</sequence>
<dbReference type="PANTHER" id="PTHR45125:SF3">
    <property type="entry name" value="NO-APICAL-MERISTEM-ASSOCIATED CARBOXY-TERMINAL DOMAIN PROTEIN"/>
    <property type="match status" value="1"/>
</dbReference>
<evidence type="ECO:0000256" key="1">
    <source>
        <dbReference type="SAM" id="MobiDB-lite"/>
    </source>
</evidence>
<dbReference type="OMA" id="ANARHMS"/>
<feature type="compositionally biased region" description="Basic and acidic residues" evidence="1">
    <location>
        <begin position="173"/>
        <end position="187"/>
    </location>
</feature>
<feature type="domain" description="No apical meristem-associated C-terminal" evidence="2">
    <location>
        <begin position="119"/>
        <end position="185"/>
    </location>
</feature>
<name>M5WNX1_PRUPE</name>
<dbReference type="Pfam" id="PF14303">
    <property type="entry name" value="NAM-associated"/>
    <property type="match status" value="1"/>
</dbReference>
<dbReference type="Proteomes" id="UP000006882">
    <property type="component" value="Chromosome G4"/>
</dbReference>
<evidence type="ECO:0000259" key="2">
    <source>
        <dbReference type="Pfam" id="PF14303"/>
    </source>
</evidence>
<organism evidence="3 4">
    <name type="scientific">Prunus persica</name>
    <name type="common">Peach</name>
    <name type="synonym">Amygdalus persica</name>
    <dbReference type="NCBI Taxonomy" id="3760"/>
    <lineage>
        <taxon>Eukaryota</taxon>
        <taxon>Viridiplantae</taxon>
        <taxon>Streptophyta</taxon>
        <taxon>Embryophyta</taxon>
        <taxon>Tracheophyta</taxon>
        <taxon>Spermatophyta</taxon>
        <taxon>Magnoliopsida</taxon>
        <taxon>eudicotyledons</taxon>
        <taxon>Gunneridae</taxon>
        <taxon>Pentapetalae</taxon>
        <taxon>rosids</taxon>
        <taxon>fabids</taxon>
        <taxon>Rosales</taxon>
        <taxon>Rosaceae</taxon>
        <taxon>Amygdaloideae</taxon>
        <taxon>Amygdaleae</taxon>
        <taxon>Prunus</taxon>
    </lineage>
</organism>
<gene>
    <name evidence="3" type="ORF">PRUPE_4G233800</name>
</gene>
<keyword evidence="4" id="KW-1185">Reference proteome</keyword>
<reference evidence="3 4" key="1">
    <citation type="journal article" date="2013" name="Nat. Genet.">
        <title>The high-quality draft genome of peach (Prunus persica) identifies unique patterns of genetic diversity, domestication and genome evolution.</title>
        <authorList>
            <consortium name="International Peach Genome Initiative"/>
            <person name="Verde I."/>
            <person name="Abbott A.G."/>
            <person name="Scalabrin S."/>
            <person name="Jung S."/>
            <person name="Shu S."/>
            <person name="Marroni F."/>
            <person name="Zhebentyayeva T."/>
            <person name="Dettori M.T."/>
            <person name="Grimwood J."/>
            <person name="Cattonaro F."/>
            <person name="Zuccolo A."/>
            <person name="Rossini L."/>
            <person name="Jenkins J."/>
            <person name="Vendramin E."/>
            <person name="Meisel L.A."/>
            <person name="Decroocq V."/>
            <person name="Sosinski B."/>
            <person name="Prochnik S."/>
            <person name="Mitros T."/>
            <person name="Policriti A."/>
            <person name="Cipriani G."/>
            <person name="Dondini L."/>
            <person name="Ficklin S."/>
            <person name="Goodstein D.M."/>
            <person name="Xuan P."/>
            <person name="Del Fabbro C."/>
            <person name="Aramini V."/>
            <person name="Copetti D."/>
            <person name="Gonzalez S."/>
            <person name="Horner D.S."/>
            <person name="Falchi R."/>
            <person name="Lucas S."/>
            <person name="Mica E."/>
            <person name="Maldonado J."/>
            <person name="Lazzari B."/>
            <person name="Bielenberg D."/>
            <person name="Pirona R."/>
            <person name="Miculan M."/>
            <person name="Barakat A."/>
            <person name="Testolin R."/>
            <person name="Stella A."/>
            <person name="Tartarini S."/>
            <person name="Tonutti P."/>
            <person name="Arus P."/>
            <person name="Orellana A."/>
            <person name="Wells C."/>
            <person name="Main D."/>
            <person name="Vizzotto G."/>
            <person name="Silva H."/>
            <person name="Salamini F."/>
            <person name="Schmutz J."/>
            <person name="Morgante M."/>
            <person name="Rokhsar D.S."/>
        </authorList>
    </citation>
    <scope>NUCLEOTIDE SEQUENCE [LARGE SCALE GENOMIC DNA]</scope>
    <source>
        <strain evidence="4">cv. Nemared</strain>
    </source>
</reference>
<dbReference type="KEGG" id="pper:18780796"/>
<dbReference type="HOGENOM" id="CLU_012390_7_1_1"/>
<dbReference type="OrthoDB" id="2507178at2759"/>
<dbReference type="EMBL" id="CM007654">
    <property type="protein sequence ID" value="ONI13620.1"/>
    <property type="molecule type" value="Genomic_DNA"/>
</dbReference>
<feature type="region of interest" description="Disordered" evidence="1">
    <location>
        <begin position="143"/>
        <end position="193"/>
    </location>
</feature>
<feature type="compositionally biased region" description="Polar residues" evidence="1">
    <location>
        <begin position="143"/>
        <end position="157"/>
    </location>
</feature>